<dbReference type="KEGG" id="many:MANY_39070"/>
<keyword evidence="1" id="KW-1133">Transmembrane helix</keyword>
<dbReference type="Proteomes" id="UP000467249">
    <property type="component" value="Chromosome"/>
</dbReference>
<evidence type="ECO:0000313" key="2">
    <source>
        <dbReference type="EMBL" id="BBZ78570.1"/>
    </source>
</evidence>
<evidence type="ECO:0000313" key="3">
    <source>
        <dbReference type="Proteomes" id="UP000467249"/>
    </source>
</evidence>
<gene>
    <name evidence="2" type="ORF">MANY_39070</name>
</gene>
<reference evidence="2 3" key="1">
    <citation type="journal article" date="2019" name="Emerg. Microbes Infect.">
        <title>Comprehensive subspecies identification of 175 nontuberculous mycobacteria species based on 7547 genomic profiles.</title>
        <authorList>
            <person name="Matsumoto Y."/>
            <person name="Kinjo T."/>
            <person name="Motooka D."/>
            <person name="Nabeya D."/>
            <person name="Jung N."/>
            <person name="Uechi K."/>
            <person name="Horii T."/>
            <person name="Iida T."/>
            <person name="Fujita J."/>
            <person name="Nakamura S."/>
        </authorList>
    </citation>
    <scope>NUCLEOTIDE SEQUENCE [LARGE SCALE GENOMIC DNA]</scope>
    <source>
        <strain evidence="2 3">JCM 30275</strain>
    </source>
</reference>
<feature type="transmembrane region" description="Helical" evidence="1">
    <location>
        <begin position="41"/>
        <end position="61"/>
    </location>
</feature>
<organism evidence="2 3">
    <name type="scientific">Mycolicibacterium anyangense</name>
    <dbReference type="NCBI Taxonomy" id="1431246"/>
    <lineage>
        <taxon>Bacteria</taxon>
        <taxon>Bacillati</taxon>
        <taxon>Actinomycetota</taxon>
        <taxon>Actinomycetes</taxon>
        <taxon>Mycobacteriales</taxon>
        <taxon>Mycobacteriaceae</taxon>
        <taxon>Mycolicibacterium</taxon>
    </lineage>
</organism>
<evidence type="ECO:0000256" key="1">
    <source>
        <dbReference type="SAM" id="Phobius"/>
    </source>
</evidence>
<sequence length="63" mass="7060">MCGSVCEQISSWLHVNPIIMVVGTVMIALTMFRLARRGRWLVIFAMIAGWIVVATLVMRILPS</sequence>
<keyword evidence="3" id="KW-1185">Reference proteome</keyword>
<accession>A0A6N4W964</accession>
<keyword evidence="1" id="KW-0472">Membrane</keyword>
<name>A0A6N4W964_9MYCO</name>
<protein>
    <submittedName>
        <fullName evidence="2">Uncharacterized protein</fullName>
    </submittedName>
</protein>
<dbReference type="AlphaFoldDB" id="A0A6N4W964"/>
<feature type="transmembrane region" description="Helical" evidence="1">
    <location>
        <begin position="12"/>
        <end position="34"/>
    </location>
</feature>
<dbReference type="EMBL" id="AP022620">
    <property type="protein sequence ID" value="BBZ78570.1"/>
    <property type="molecule type" value="Genomic_DNA"/>
</dbReference>
<keyword evidence="1" id="KW-0812">Transmembrane</keyword>
<proteinExistence type="predicted"/>